<organism evidence="4 5">
    <name type="scientific">Drosophila ananassae</name>
    <name type="common">Fruit fly</name>
    <dbReference type="NCBI Taxonomy" id="7217"/>
    <lineage>
        <taxon>Eukaryota</taxon>
        <taxon>Metazoa</taxon>
        <taxon>Ecdysozoa</taxon>
        <taxon>Arthropoda</taxon>
        <taxon>Hexapoda</taxon>
        <taxon>Insecta</taxon>
        <taxon>Pterygota</taxon>
        <taxon>Neoptera</taxon>
        <taxon>Endopterygota</taxon>
        <taxon>Diptera</taxon>
        <taxon>Brachycera</taxon>
        <taxon>Muscomorpha</taxon>
        <taxon>Ephydroidea</taxon>
        <taxon>Drosophilidae</taxon>
        <taxon>Drosophila</taxon>
        <taxon>Sophophora</taxon>
    </lineage>
</organism>
<evidence type="ECO:0000313" key="5">
    <source>
        <dbReference type="Proteomes" id="UP000007801"/>
    </source>
</evidence>
<feature type="domain" description="DUF4788" evidence="3">
    <location>
        <begin position="34"/>
        <end position="205"/>
    </location>
</feature>
<dbReference type="EMBL" id="CH902617">
    <property type="protein sequence ID" value="EDV44100.1"/>
    <property type="molecule type" value="Genomic_DNA"/>
</dbReference>
<gene>
    <name evidence="4" type="primary">Dana\GF16202</name>
    <name evidence="4" type="synonym">dana_GLEANR_17473</name>
    <name evidence="4" type="ORF">GF16202</name>
</gene>
<dbReference type="OrthoDB" id="7883086at2759"/>
<dbReference type="InterPro" id="IPR031992">
    <property type="entry name" value="DUF4788"/>
</dbReference>
<feature type="region of interest" description="Disordered" evidence="1">
    <location>
        <begin position="863"/>
        <end position="885"/>
    </location>
</feature>
<evidence type="ECO:0000313" key="4">
    <source>
        <dbReference type="EMBL" id="EDV44100.1"/>
    </source>
</evidence>
<feature type="region of interest" description="Disordered" evidence="1">
    <location>
        <begin position="546"/>
        <end position="576"/>
    </location>
</feature>
<dbReference type="PANTHER" id="PTHR39079:SF1">
    <property type="entry name" value="GH11706P-RELATED"/>
    <property type="match status" value="1"/>
</dbReference>
<feature type="compositionally biased region" description="Basic residues" evidence="1">
    <location>
        <begin position="558"/>
        <end position="568"/>
    </location>
</feature>
<feature type="compositionally biased region" description="Basic residues" evidence="1">
    <location>
        <begin position="864"/>
        <end position="878"/>
    </location>
</feature>
<dbReference type="InterPro" id="IPR031949">
    <property type="entry name" value="DUF4776"/>
</dbReference>
<name>B3LZC1_DROAN</name>
<dbReference type="STRING" id="7217.B3LZC1"/>
<evidence type="ECO:0000259" key="2">
    <source>
        <dbReference type="Pfam" id="PF16003"/>
    </source>
</evidence>
<protein>
    <recommendedName>
        <fullName evidence="6">DUF4776 domain-containing protein</fullName>
    </recommendedName>
</protein>
<evidence type="ECO:0008006" key="6">
    <source>
        <dbReference type="Google" id="ProtNLM"/>
    </source>
</evidence>
<dbReference type="eggNOG" id="ENOG502SIHJ">
    <property type="taxonomic scope" value="Eukaryota"/>
</dbReference>
<accession>B3LZC1</accession>
<dbReference type="HOGENOM" id="CLU_008522_0_0_1"/>
<dbReference type="KEGG" id="dan:6498999"/>
<proteinExistence type="predicted"/>
<sequence>MKQTYFFDAILVTSSLPMPRLTATSVTAGGGHIYSIRVFDDFEELPMERLFVEEFPAYPLVQFTASPCELIGSLTTKGVCVSLKQNDELVGMGNFQVGAGILRQLTDPSFLVTQSVMVDLIKDKKVVGVVELIIKLSSSDPDINHGLLPFGCYDVCRPVEKTINKKDIIFTLGRSEKCATNTCITDERLMSHAGAPFQCPHAAVQGKDTEGGGGGAGQSCGCFVAAMQLPKDVKTEKKREKAALKKLIDELNLEQVKVPTPPCSHGQSRQWHCKCSQPPETTSTDTSSDHGPLSKRAARKRKALSLTASREWQNRKKILGMCPATQPDLLAIPYKPPTLCQLCQSDISWLPKVSACPYCGYKTFEDIPPSEEEYDLTATAQQLLRDCLRKEQCKYSSSEEDADELPSVRKLGNQEDPNLPKSCGCMGGKPCTRCRIRKLCDNFFKDGECAQAQAQTLVSGVQGEASPVTKVEMVPKKTASSTSQRRKQLITIFTEMRNMYSRKKGASEEDALAEKQKKDCDAACHNTKSAKARRKARRSLAKALKEIDQAYPKPPKTNIRKKKPRPRSKYYTFLKPKPRAPNPRIGHVDCITDSKYTGYCKVPCHMGWMWTKCEMARYKSWRPGAIAKPIRQMMAYFLKDYPVDSLCLSRYHYHRRKCEPKDPEEELIQHPTLHISRKGDEYIITLRPLKDPKSLAVCANPYANMKPVVFRITKDPMAAALREMRVALQEKGFAPCSCGRPVACCFCRSHVDKKRIQYEVEKLCHQRGWEDNSDTFVYSPNSDDDESENEYEFGVTPPAGVIKPERIRKPDIAHAETQYMETDWAMPNMFPHPASMLVQYGACTMGERKKFFPWLYGKGNIHAPPKKPKMRNKPKKKERIPLGGHRAKGGFVDPEYFNNLTPLNRPWHKSNYPSSVKMY</sequence>
<evidence type="ECO:0000259" key="3">
    <source>
        <dbReference type="Pfam" id="PF16032"/>
    </source>
</evidence>
<dbReference type="GeneID" id="6498999"/>
<dbReference type="PANTHER" id="PTHR39079">
    <property type="entry name" value="FI08034P-RELATED"/>
    <property type="match status" value="1"/>
</dbReference>
<dbReference type="Pfam" id="PF16003">
    <property type="entry name" value="DUF4776"/>
    <property type="match status" value="1"/>
</dbReference>
<keyword evidence="5" id="KW-1185">Reference proteome</keyword>
<evidence type="ECO:0000256" key="1">
    <source>
        <dbReference type="SAM" id="MobiDB-lite"/>
    </source>
</evidence>
<feature type="region of interest" description="Disordered" evidence="1">
    <location>
        <begin position="261"/>
        <end position="300"/>
    </location>
</feature>
<feature type="domain" description="DUF4776" evidence="2">
    <location>
        <begin position="334"/>
        <end position="845"/>
    </location>
</feature>
<dbReference type="InParanoid" id="B3LZC1"/>
<dbReference type="PhylomeDB" id="B3LZC1"/>
<dbReference type="Proteomes" id="UP000007801">
    <property type="component" value="Unassembled WGS sequence"/>
</dbReference>
<dbReference type="Pfam" id="PF16032">
    <property type="entry name" value="DUF4788"/>
    <property type="match status" value="1"/>
</dbReference>
<dbReference type="AlphaFoldDB" id="B3LZC1"/>
<reference evidence="4 5" key="1">
    <citation type="journal article" date="2007" name="Nature">
        <title>Evolution of genes and genomes on the Drosophila phylogeny.</title>
        <authorList>
            <consortium name="Drosophila 12 Genomes Consortium"/>
            <person name="Clark A.G."/>
            <person name="Eisen M.B."/>
            <person name="Smith D.R."/>
            <person name="Bergman C.M."/>
            <person name="Oliver B."/>
            <person name="Markow T.A."/>
            <person name="Kaufman T.C."/>
            <person name="Kellis M."/>
            <person name="Gelbart W."/>
            <person name="Iyer V.N."/>
            <person name="Pollard D.A."/>
            <person name="Sackton T.B."/>
            <person name="Larracuente A.M."/>
            <person name="Singh N.D."/>
            <person name="Abad J.P."/>
            <person name="Abt D.N."/>
            <person name="Adryan B."/>
            <person name="Aguade M."/>
            <person name="Akashi H."/>
            <person name="Anderson W.W."/>
            <person name="Aquadro C.F."/>
            <person name="Ardell D.H."/>
            <person name="Arguello R."/>
            <person name="Artieri C.G."/>
            <person name="Barbash D.A."/>
            <person name="Barker D."/>
            <person name="Barsanti P."/>
            <person name="Batterham P."/>
            <person name="Batzoglou S."/>
            <person name="Begun D."/>
            <person name="Bhutkar A."/>
            <person name="Blanco E."/>
            <person name="Bosak S.A."/>
            <person name="Bradley R.K."/>
            <person name="Brand A.D."/>
            <person name="Brent M.R."/>
            <person name="Brooks A.N."/>
            <person name="Brown R.H."/>
            <person name="Butlin R.K."/>
            <person name="Caggese C."/>
            <person name="Calvi B.R."/>
            <person name="Bernardo de Carvalho A."/>
            <person name="Caspi A."/>
            <person name="Castrezana S."/>
            <person name="Celniker S.E."/>
            <person name="Chang J.L."/>
            <person name="Chapple C."/>
            <person name="Chatterji S."/>
            <person name="Chinwalla A."/>
            <person name="Civetta A."/>
            <person name="Clifton S.W."/>
            <person name="Comeron J.M."/>
            <person name="Costello J.C."/>
            <person name="Coyne J.A."/>
            <person name="Daub J."/>
            <person name="David R.G."/>
            <person name="Delcher A.L."/>
            <person name="Delehaunty K."/>
            <person name="Do C.B."/>
            <person name="Ebling H."/>
            <person name="Edwards K."/>
            <person name="Eickbush T."/>
            <person name="Evans J.D."/>
            <person name="Filipski A."/>
            <person name="Findeiss S."/>
            <person name="Freyhult E."/>
            <person name="Fulton L."/>
            <person name="Fulton R."/>
            <person name="Garcia A.C."/>
            <person name="Gardiner A."/>
            <person name="Garfield D.A."/>
            <person name="Garvin B.E."/>
            <person name="Gibson G."/>
            <person name="Gilbert D."/>
            <person name="Gnerre S."/>
            <person name="Godfrey J."/>
            <person name="Good R."/>
            <person name="Gotea V."/>
            <person name="Gravely B."/>
            <person name="Greenberg A.J."/>
            <person name="Griffiths-Jones S."/>
            <person name="Gross S."/>
            <person name="Guigo R."/>
            <person name="Gustafson E.A."/>
            <person name="Haerty W."/>
            <person name="Hahn M.W."/>
            <person name="Halligan D.L."/>
            <person name="Halpern A.L."/>
            <person name="Halter G.M."/>
            <person name="Han M.V."/>
            <person name="Heger A."/>
            <person name="Hillier L."/>
            <person name="Hinrichs A.S."/>
            <person name="Holmes I."/>
            <person name="Hoskins R.A."/>
            <person name="Hubisz M.J."/>
            <person name="Hultmark D."/>
            <person name="Huntley M.A."/>
            <person name="Jaffe D.B."/>
            <person name="Jagadeeshan S."/>
            <person name="Jeck W.R."/>
            <person name="Johnson J."/>
            <person name="Jones C.D."/>
            <person name="Jordan W.C."/>
            <person name="Karpen G.H."/>
            <person name="Kataoka E."/>
            <person name="Keightley P.D."/>
            <person name="Kheradpour P."/>
            <person name="Kirkness E.F."/>
            <person name="Koerich L.B."/>
            <person name="Kristiansen K."/>
            <person name="Kudrna D."/>
            <person name="Kulathinal R.J."/>
            <person name="Kumar S."/>
            <person name="Kwok R."/>
            <person name="Lander E."/>
            <person name="Langley C.H."/>
            <person name="Lapoint R."/>
            <person name="Lazzaro B.P."/>
            <person name="Lee S.J."/>
            <person name="Levesque L."/>
            <person name="Li R."/>
            <person name="Lin C.F."/>
            <person name="Lin M.F."/>
            <person name="Lindblad-Toh K."/>
            <person name="Llopart A."/>
            <person name="Long M."/>
            <person name="Low L."/>
            <person name="Lozovsky E."/>
            <person name="Lu J."/>
            <person name="Luo M."/>
            <person name="Machado C.A."/>
            <person name="Makalowski W."/>
            <person name="Marzo M."/>
            <person name="Matsuda M."/>
            <person name="Matzkin L."/>
            <person name="McAllister B."/>
            <person name="McBride C.S."/>
            <person name="McKernan B."/>
            <person name="McKernan K."/>
            <person name="Mendez-Lago M."/>
            <person name="Minx P."/>
            <person name="Mollenhauer M.U."/>
            <person name="Montooth K."/>
            <person name="Mount S.M."/>
            <person name="Mu X."/>
            <person name="Myers E."/>
            <person name="Negre B."/>
            <person name="Newfeld S."/>
            <person name="Nielsen R."/>
            <person name="Noor M.A."/>
            <person name="O'Grady P."/>
            <person name="Pachter L."/>
            <person name="Papaceit M."/>
            <person name="Parisi M.J."/>
            <person name="Parisi M."/>
            <person name="Parts L."/>
            <person name="Pedersen J.S."/>
            <person name="Pesole G."/>
            <person name="Phillippy A.M."/>
            <person name="Ponting C.P."/>
            <person name="Pop M."/>
            <person name="Porcelli D."/>
            <person name="Powell J.R."/>
            <person name="Prohaska S."/>
            <person name="Pruitt K."/>
            <person name="Puig M."/>
            <person name="Quesneville H."/>
            <person name="Ram K.R."/>
            <person name="Rand D."/>
            <person name="Rasmussen M.D."/>
            <person name="Reed L.K."/>
            <person name="Reenan R."/>
            <person name="Reily A."/>
            <person name="Remington K.A."/>
            <person name="Rieger T.T."/>
            <person name="Ritchie M.G."/>
            <person name="Robin C."/>
            <person name="Rogers Y.H."/>
            <person name="Rohde C."/>
            <person name="Rozas J."/>
            <person name="Rubenfield M.J."/>
            <person name="Ruiz A."/>
            <person name="Russo S."/>
            <person name="Salzberg S.L."/>
            <person name="Sanchez-Gracia A."/>
            <person name="Saranga D.J."/>
            <person name="Sato H."/>
            <person name="Schaeffer S.W."/>
            <person name="Schatz M.C."/>
            <person name="Schlenke T."/>
            <person name="Schwartz R."/>
            <person name="Segarra C."/>
            <person name="Singh R.S."/>
            <person name="Sirot L."/>
            <person name="Sirota M."/>
            <person name="Sisneros N.B."/>
            <person name="Smith C.D."/>
            <person name="Smith T.F."/>
            <person name="Spieth J."/>
            <person name="Stage D.E."/>
            <person name="Stark A."/>
            <person name="Stephan W."/>
            <person name="Strausberg R.L."/>
            <person name="Strempel S."/>
            <person name="Sturgill D."/>
            <person name="Sutton G."/>
            <person name="Sutton G.G."/>
            <person name="Tao W."/>
            <person name="Teichmann S."/>
            <person name="Tobari Y.N."/>
            <person name="Tomimura Y."/>
            <person name="Tsolas J.M."/>
            <person name="Valente V.L."/>
            <person name="Venter E."/>
            <person name="Venter J.C."/>
            <person name="Vicario S."/>
            <person name="Vieira F.G."/>
            <person name="Vilella A.J."/>
            <person name="Villasante A."/>
            <person name="Walenz B."/>
            <person name="Wang J."/>
            <person name="Wasserman M."/>
            <person name="Watts T."/>
            <person name="Wilson D."/>
            <person name="Wilson R.K."/>
            <person name="Wing R.A."/>
            <person name="Wolfner M.F."/>
            <person name="Wong A."/>
            <person name="Wong G.K."/>
            <person name="Wu C.I."/>
            <person name="Wu G."/>
            <person name="Yamamoto D."/>
            <person name="Yang H.P."/>
            <person name="Yang S.P."/>
            <person name="Yorke J.A."/>
            <person name="Yoshida K."/>
            <person name="Zdobnov E."/>
            <person name="Zhang P."/>
            <person name="Zhang Y."/>
            <person name="Zimin A.V."/>
            <person name="Baldwin J."/>
            <person name="Abdouelleil A."/>
            <person name="Abdulkadir J."/>
            <person name="Abebe A."/>
            <person name="Abera B."/>
            <person name="Abreu J."/>
            <person name="Acer S.C."/>
            <person name="Aftuck L."/>
            <person name="Alexander A."/>
            <person name="An P."/>
            <person name="Anderson E."/>
            <person name="Anderson S."/>
            <person name="Arachi H."/>
            <person name="Azer M."/>
            <person name="Bachantsang P."/>
            <person name="Barry A."/>
            <person name="Bayul T."/>
            <person name="Berlin A."/>
            <person name="Bessette D."/>
            <person name="Bloom T."/>
            <person name="Blye J."/>
            <person name="Boguslavskiy L."/>
            <person name="Bonnet C."/>
            <person name="Boukhgalter B."/>
            <person name="Bourzgui I."/>
            <person name="Brown A."/>
            <person name="Cahill P."/>
            <person name="Channer S."/>
            <person name="Cheshatsang Y."/>
            <person name="Chuda L."/>
            <person name="Citroen M."/>
            <person name="Collymore A."/>
            <person name="Cooke P."/>
            <person name="Costello M."/>
            <person name="D'Aco K."/>
            <person name="Daza R."/>
            <person name="De Haan G."/>
            <person name="DeGray S."/>
            <person name="DeMaso C."/>
            <person name="Dhargay N."/>
            <person name="Dooley K."/>
            <person name="Dooley E."/>
            <person name="Doricent M."/>
            <person name="Dorje P."/>
            <person name="Dorjee K."/>
            <person name="Dupes A."/>
            <person name="Elong R."/>
            <person name="Falk J."/>
            <person name="Farina A."/>
            <person name="Faro S."/>
            <person name="Ferguson D."/>
            <person name="Fisher S."/>
            <person name="Foley C.D."/>
            <person name="Franke A."/>
            <person name="Friedrich D."/>
            <person name="Gadbois L."/>
            <person name="Gearin G."/>
            <person name="Gearin C.R."/>
            <person name="Giannoukos G."/>
            <person name="Goode T."/>
            <person name="Graham J."/>
            <person name="Grandbois E."/>
            <person name="Grewal S."/>
            <person name="Gyaltsen K."/>
            <person name="Hafez N."/>
            <person name="Hagos B."/>
            <person name="Hall J."/>
            <person name="Henson C."/>
            <person name="Hollinger A."/>
            <person name="Honan T."/>
            <person name="Huard M.D."/>
            <person name="Hughes L."/>
            <person name="Hurhula B."/>
            <person name="Husby M.E."/>
            <person name="Kamat A."/>
            <person name="Kanga B."/>
            <person name="Kashin S."/>
            <person name="Khazanovich D."/>
            <person name="Kisner P."/>
            <person name="Lance K."/>
            <person name="Lara M."/>
            <person name="Lee W."/>
            <person name="Lennon N."/>
            <person name="Letendre F."/>
            <person name="LeVine R."/>
            <person name="Lipovsky A."/>
            <person name="Liu X."/>
            <person name="Liu J."/>
            <person name="Liu S."/>
            <person name="Lokyitsang T."/>
            <person name="Lokyitsang Y."/>
            <person name="Lubonja R."/>
            <person name="Lui A."/>
            <person name="MacDonald P."/>
            <person name="Magnisalis V."/>
            <person name="Maru K."/>
            <person name="Matthews C."/>
            <person name="McCusker W."/>
            <person name="McDonough S."/>
            <person name="Mehta T."/>
            <person name="Meldrim J."/>
            <person name="Meneus L."/>
            <person name="Mihai O."/>
            <person name="Mihalev A."/>
            <person name="Mihova T."/>
            <person name="Mittelman R."/>
            <person name="Mlenga V."/>
            <person name="Montmayeur A."/>
            <person name="Mulrain L."/>
            <person name="Navidi A."/>
            <person name="Naylor J."/>
            <person name="Negash T."/>
            <person name="Nguyen T."/>
            <person name="Nguyen N."/>
            <person name="Nicol R."/>
            <person name="Norbu C."/>
            <person name="Norbu N."/>
            <person name="Novod N."/>
            <person name="O'Neill B."/>
            <person name="Osman S."/>
            <person name="Markiewicz E."/>
            <person name="Oyono O.L."/>
            <person name="Patti C."/>
            <person name="Phunkhang P."/>
            <person name="Pierre F."/>
            <person name="Priest M."/>
            <person name="Raghuraman S."/>
            <person name="Rege F."/>
            <person name="Reyes R."/>
            <person name="Rise C."/>
            <person name="Rogov P."/>
            <person name="Ross K."/>
            <person name="Ryan E."/>
            <person name="Settipalli S."/>
            <person name="Shea T."/>
            <person name="Sherpa N."/>
            <person name="Shi L."/>
            <person name="Shih D."/>
            <person name="Sparrow T."/>
            <person name="Spaulding J."/>
            <person name="Stalker J."/>
            <person name="Stange-Thomann N."/>
            <person name="Stavropoulos S."/>
            <person name="Stone C."/>
            <person name="Strader C."/>
            <person name="Tesfaye S."/>
            <person name="Thomson T."/>
            <person name="Thoulutsang Y."/>
            <person name="Thoulutsang D."/>
            <person name="Topham K."/>
            <person name="Topping I."/>
            <person name="Tsamla T."/>
            <person name="Vassiliev H."/>
            <person name="Vo A."/>
            <person name="Wangchuk T."/>
            <person name="Wangdi T."/>
            <person name="Weiand M."/>
            <person name="Wilkinson J."/>
            <person name="Wilson A."/>
            <person name="Yadav S."/>
            <person name="Young G."/>
            <person name="Yu Q."/>
            <person name="Zembek L."/>
            <person name="Zhong D."/>
            <person name="Zimmer A."/>
            <person name="Zwirko Z."/>
            <person name="Jaffe D.B."/>
            <person name="Alvarez P."/>
            <person name="Brockman W."/>
            <person name="Butler J."/>
            <person name="Chin C."/>
            <person name="Gnerre S."/>
            <person name="Grabherr M."/>
            <person name="Kleber M."/>
            <person name="Mauceli E."/>
            <person name="MacCallum I."/>
        </authorList>
    </citation>
    <scope>NUCLEOTIDE SEQUENCE [LARGE SCALE GENOMIC DNA]</scope>
    <source>
        <strain evidence="5">Tucson 14024-0371.13</strain>
    </source>
</reference>
<dbReference type="OMA" id="NITWLPK"/>